<protein>
    <submittedName>
        <fullName evidence="2">Uncharacterized protein</fullName>
    </submittedName>
</protein>
<sequence length="243" mass="26810">MMECVLIYWLEISDRWCSCILNNIVNNLKLVAKQSATLNSQLKKGMKHLAMCRRRKCSVCAYTRATFGEYASSSGHRGKLFSCFQAPFGEMRRRSGSRSGAGGATFYDTEEYLSDRLSQVSLAGASPSSTPHHHYLPSPLLPPLQHISYIDEVTSSSDDEREEEEEECRYAPTDASTTSSAPHAFSSDSGFSSELCDSAATPARHTLQRATKWTSSFRKLIRRVSKKAPNTSTSSSSLPNAAT</sequence>
<feature type="compositionally biased region" description="Acidic residues" evidence="1">
    <location>
        <begin position="157"/>
        <end position="167"/>
    </location>
</feature>
<dbReference type="STRING" id="195883.A0A482XF98"/>
<gene>
    <name evidence="2" type="ORF">LSTR_LSTR015592</name>
</gene>
<feature type="region of interest" description="Disordered" evidence="1">
    <location>
        <begin position="224"/>
        <end position="243"/>
    </location>
</feature>
<evidence type="ECO:0000313" key="3">
    <source>
        <dbReference type="Proteomes" id="UP000291343"/>
    </source>
</evidence>
<keyword evidence="3" id="KW-1185">Reference proteome</keyword>
<organism evidence="2 3">
    <name type="scientific">Laodelphax striatellus</name>
    <name type="common">Small brown planthopper</name>
    <name type="synonym">Delphax striatella</name>
    <dbReference type="NCBI Taxonomy" id="195883"/>
    <lineage>
        <taxon>Eukaryota</taxon>
        <taxon>Metazoa</taxon>
        <taxon>Ecdysozoa</taxon>
        <taxon>Arthropoda</taxon>
        <taxon>Hexapoda</taxon>
        <taxon>Insecta</taxon>
        <taxon>Pterygota</taxon>
        <taxon>Neoptera</taxon>
        <taxon>Paraneoptera</taxon>
        <taxon>Hemiptera</taxon>
        <taxon>Auchenorrhyncha</taxon>
        <taxon>Fulgoroidea</taxon>
        <taxon>Delphacidae</taxon>
        <taxon>Criomorphinae</taxon>
        <taxon>Laodelphax</taxon>
    </lineage>
</organism>
<feature type="region of interest" description="Disordered" evidence="1">
    <location>
        <begin position="153"/>
        <end position="196"/>
    </location>
</feature>
<dbReference type="OrthoDB" id="6816312at2759"/>
<evidence type="ECO:0000256" key="1">
    <source>
        <dbReference type="SAM" id="MobiDB-lite"/>
    </source>
</evidence>
<comment type="caution">
    <text evidence="2">The sequence shown here is derived from an EMBL/GenBank/DDBJ whole genome shotgun (WGS) entry which is preliminary data.</text>
</comment>
<feature type="compositionally biased region" description="Low complexity" evidence="1">
    <location>
        <begin position="227"/>
        <end position="243"/>
    </location>
</feature>
<feature type="compositionally biased region" description="Polar residues" evidence="1">
    <location>
        <begin position="174"/>
        <end position="192"/>
    </location>
</feature>
<dbReference type="EMBL" id="QKKF02011732">
    <property type="protein sequence ID" value="RZF44041.1"/>
    <property type="molecule type" value="Genomic_DNA"/>
</dbReference>
<name>A0A482XF98_LAOST</name>
<proteinExistence type="predicted"/>
<evidence type="ECO:0000313" key="2">
    <source>
        <dbReference type="EMBL" id="RZF44041.1"/>
    </source>
</evidence>
<accession>A0A482XF98</accession>
<reference evidence="2 3" key="1">
    <citation type="journal article" date="2017" name="Gigascience">
        <title>Genome sequence of the small brown planthopper, Laodelphax striatellus.</title>
        <authorList>
            <person name="Zhu J."/>
            <person name="Jiang F."/>
            <person name="Wang X."/>
            <person name="Yang P."/>
            <person name="Bao Y."/>
            <person name="Zhao W."/>
            <person name="Wang W."/>
            <person name="Lu H."/>
            <person name="Wang Q."/>
            <person name="Cui N."/>
            <person name="Li J."/>
            <person name="Chen X."/>
            <person name="Luo L."/>
            <person name="Yu J."/>
            <person name="Kang L."/>
            <person name="Cui F."/>
        </authorList>
    </citation>
    <scope>NUCLEOTIDE SEQUENCE [LARGE SCALE GENOMIC DNA]</scope>
    <source>
        <strain evidence="2">Lst14</strain>
    </source>
</reference>
<dbReference type="Proteomes" id="UP000291343">
    <property type="component" value="Unassembled WGS sequence"/>
</dbReference>
<dbReference type="AlphaFoldDB" id="A0A482XF98"/>
<dbReference type="InParanoid" id="A0A482XF98"/>